<dbReference type="InterPro" id="IPR009081">
    <property type="entry name" value="PP-bd_ACP"/>
</dbReference>
<dbReference type="Pfam" id="PF00550">
    <property type="entry name" value="PP-binding"/>
    <property type="match status" value="1"/>
</dbReference>
<feature type="domain" description="Carrier" evidence="1">
    <location>
        <begin position="1"/>
        <end position="77"/>
    </location>
</feature>
<reference evidence="2 3" key="1">
    <citation type="submission" date="2023-07" db="EMBL/GenBank/DDBJ databases">
        <title>Genomic Encyclopedia of Type Strains, Phase IV (KMG-IV): sequencing the most valuable type-strain genomes for metagenomic binning, comparative biology and taxonomic classification.</title>
        <authorList>
            <person name="Goeker M."/>
        </authorList>
    </citation>
    <scope>NUCLEOTIDE SEQUENCE [LARGE SCALE GENOMIC DNA]</scope>
    <source>
        <strain evidence="2 3">DSM 46876</strain>
    </source>
</reference>
<evidence type="ECO:0000259" key="1">
    <source>
        <dbReference type="PROSITE" id="PS50075"/>
    </source>
</evidence>
<dbReference type="Gene3D" id="1.10.1200.10">
    <property type="entry name" value="ACP-like"/>
    <property type="match status" value="1"/>
</dbReference>
<proteinExistence type="predicted"/>
<evidence type="ECO:0000313" key="2">
    <source>
        <dbReference type="EMBL" id="MDQ0417968.1"/>
    </source>
</evidence>
<dbReference type="SUPFAM" id="SSF47336">
    <property type="entry name" value="ACP-like"/>
    <property type="match status" value="1"/>
</dbReference>
<accession>A0AAJ1WT16</accession>
<dbReference type="PROSITE" id="PS50075">
    <property type="entry name" value="CARRIER"/>
    <property type="match status" value="1"/>
</dbReference>
<comment type="caution">
    <text evidence="2">The sequence shown here is derived from an EMBL/GenBank/DDBJ whole genome shotgun (WGS) entry which is preliminary data.</text>
</comment>
<keyword evidence="3" id="KW-1185">Reference proteome</keyword>
<evidence type="ECO:0000313" key="3">
    <source>
        <dbReference type="Proteomes" id="UP001238450"/>
    </source>
</evidence>
<name>A0AAJ1WT16_9BACL</name>
<dbReference type="Proteomes" id="UP001238450">
    <property type="component" value="Unassembled WGS sequence"/>
</dbReference>
<organism evidence="2 3">
    <name type="scientific">Croceifilum oryzae</name>
    <dbReference type="NCBI Taxonomy" id="1553429"/>
    <lineage>
        <taxon>Bacteria</taxon>
        <taxon>Bacillati</taxon>
        <taxon>Bacillota</taxon>
        <taxon>Bacilli</taxon>
        <taxon>Bacillales</taxon>
        <taxon>Thermoactinomycetaceae</taxon>
        <taxon>Croceifilum</taxon>
    </lineage>
</organism>
<dbReference type="RefSeq" id="WP_307253309.1">
    <property type="nucleotide sequence ID" value="NZ_JAUSUV010000008.1"/>
</dbReference>
<dbReference type="EMBL" id="JAUSUV010000008">
    <property type="protein sequence ID" value="MDQ0417968.1"/>
    <property type="molecule type" value="Genomic_DNA"/>
</dbReference>
<gene>
    <name evidence="2" type="ORF">J2Z48_002152</name>
</gene>
<dbReference type="InterPro" id="IPR036736">
    <property type="entry name" value="ACP-like_sf"/>
</dbReference>
<sequence>MNLSATQQILDEVLKSRNVTYQPEHRILQDLNIDSIEVISLIVEIEQKIGCELDDETYLTVLEGTICEITEAIERLLAAQSQG</sequence>
<protein>
    <submittedName>
        <fullName evidence="2">Acyl carrier protein</fullName>
    </submittedName>
</protein>
<dbReference type="AlphaFoldDB" id="A0AAJ1WT16"/>